<dbReference type="PROSITE" id="PS50893">
    <property type="entry name" value="ABC_TRANSPORTER_2"/>
    <property type="match status" value="1"/>
</dbReference>
<evidence type="ECO:0000256" key="2">
    <source>
        <dbReference type="ARBA" id="ARBA00022741"/>
    </source>
</evidence>
<dbReference type="Proteomes" id="UP001156666">
    <property type="component" value="Unassembled WGS sequence"/>
</dbReference>
<dbReference type="EMBL" id="BSOH01000005">
    <property type="protein sequence ID" value="GLR16400.1"/>
    <property type="molecule type" value="Genomic_DNA"/>
</dbReference>
<dbReference type="RefSeq" id="WP_235293206.1">
    <property type="nucleotide sequence ID" value="NZ_BSOH01000005.1"/>
</dbReference>
<dbReference type="InterPro" id="IPR017871">
    <property type="entry name" value="ABC_transporter-like_CS"/>
</dbReference>
<organism evidence="5 6">
    <name type="scientific">Portibacter lacus</name>
    <dbReference type="NCBI Taxonomy" id="1099794"/>
    <lineage>
        <taxon>Bacteria</taxon>
        <taxon>Pseudomonadati</taxon>
        <taxon>Bacteroidota</taxon>
        <taxon>Saprospiria</taxon>
        <taxon>Saprospirales</taxon>
        <taxon>Haliscomenobacteraceae</taxon>
        <taxon>Portibacter</taxon>
    </lineage>
</organism>
<dbReference type="GO" id="GO:0005524">
    <property type="term" value="F:ATP binding"/>
    <property type="evidence" value="ECO:0007669"/>
    <property type="project" value="UniProtKB-KW"/>
</dbReference>
<dbReference type="GO" id="GO:0016887">
    <property type="term" value="F:ATP hydrolysis activity"/>
    <property type="evidence" value="ECO:0007669"/>
    <property type="project" value="InterPro"/>
</dbReference>
<evidence type="ECO:0000313" key="5">
    <source>
        <dbReference type="EMBL" id="GLR16400.1"/>
    </source>
</evidence>
<dbReference type="Pfam" id="PF00005">
    <property type="entry name" value="ABC_tran"/>
    <property type="match status" value="1"/>
</dbReference>
<proteinExistence type="predicted"/>
<dbReference type="PANTHER" id="PTHR42781">
    <property type="entry name" value="SPERMIDINE/PUTRESCINE IMPORT ATP-BINDING PROTEIN POTA"/>
    <property type="match status" value="1"/>
</dbReference>
<protein>
    <recommendedName>
        <fullName evidence="4">ABC transporter domain-containing protein</fullName>
    </recommendedName>
</protein>
<sequence length="212" mass="23570">MIELRDISIQQGNFLLSDINFSIEKGEYVVLMGKTGSGKTTIIEAICGLRSISGGQILVNGSDYTQLAPGDRGVGYVPQDGAVFSHMSVRENIQFALKLRKWNATEMKEQCEQLAKILSISHLLDRMPEGLSGGEIQRVALARALSFKPDFLCLDEPVSALDEETKENLYLLFEDLKKSMNITILHISHSTAEAKRLADRIIVLEDGKIRPY</sequence>
<dbReference type="PANTHER" id="PTHR42781:SF4">
    <property type="entry name" value="SPERMIDINE_PUTRESCINE IMPORT ATP-BINDING PROTEIN POTA"/>
    <property type="match status" value="1"/>
</dbReference>
<keyword evidence="6" id="KW-1185">Reference proteome</keyword>
<evidence type="ECO:0000256" key="3">
    <source>
        <dbReference type="ARBA" id="ARBA00022840"/>
    </source>
</evidence>
<comment type="caution">
    <text evidence="5">The sequence shown here is derived from an EMBL/GenBank/DDBJ whole genome shotgun (WGS) entry which is preliminary data.</text>
</comment>
<dbReference type="InterPro" id="IPR050093">
    <property type="entry name" value="ABC_SmlMolc_Importer"/>
</dbReference>
<dbReference type="Gene3D" id="3.40.50.300">
    <property type="entry name" value="P-loop containing nucleotide triphosphate hydrolases"/>
    <property type="match status" value="1"/>
</dbReference>
<evidence type="ECO:0000313" key="6">
    <source>
        <dbReference type="Proteomes" id="UP001156666"/>
    </source>
</evidence>
<keyword evidence="1" id="KW-0813">Transport</keyword>
<reference evidence="5" key="2">
    <citation type="submission" date="2023-01" db="EMBL/GenBank/DDBJ databases">
        <title>Draft genome sequence of Portibacter lacus strain NBRC 108769.</title>
        <authorList>
            <person name="Sun Q."/>
            <person name="Mori K."/>
        </authorList>
    </citation>
    <scope>NUCLEOTIDE SEQUENCE</scope>
    <source>
        <strain evidence="5">NBRC 108769</strain>
    </source>
</reference>
<dbReference type="InterPro" id="IPR003439">
    <property type="entry name" value="ABC_transporter-like_ATP-bd"/>
</dbReference>
<dbReference type="InterPro" id="IPR003593">
    <property type="entry name" value="AAA+_ATPase"/>
</dbReference>
<keyword evidence="3" id="KW-0067">ATP-binding</keyword>
<dbReference type="SMART" id="SM00382">
    <property type="entry name" value="AAA"/>
    <property type="match status" value="1"/>
</dbReference>
<evidence type="ECO:0000259" key="4">
    <source>
        <dbReference type="PROSITE" id="PS50893"/>
    </source>
</evidence>
<dbReference type="PROSITE" id="PS00211">
    <property type="entry name" value="ABC_TRANSPORTER_1"/>
    <property type="match status" value="1"/>
</dbReference>
<feature type="domain" description="ABC transporter" evidence="4">
    <location>
        <begin position="2"/>
        <end position="212"/>
    </location>
</feature>
<keyword evidence="2" id="KW-0547">Nucleotide-binding</keyword>
<accession>A0AA37SRB5</accession>
<gene>
    <name evidence="5" type="ORF">GCM10007940_10150</name>
</gene>
<name>A0AA37SRB5_9BACT</name>
<dbReference type="AlphaFoldDB" id="A0AA37SRB5"/>
<dbReference type="InterPro" id="IPR027417">
    <property type="entry name" value="P-loop_NTPase"/>
</dbReference>
<reference evidence="5" key="1">
    <citation type="journal article" date="2014" name="Int. J. Syst. Evol. Microbiol.">
        <title>Complete genome sequence of Corynebacterium casei LMG S-19264T (=DSM 44701T), isolated from a smear-ripened cheese.</title>
        <authorList>
            <consortium name="US DOE Joint Genome Institute (JGI-PGF)"/>
            <person name="Walter F."/>
            <person name="Albersmeier A."/>
            <person name="Kalinowski J."/>
            <person name="Ruckert C."/>
        </authorList>
    </citation>
    <scope>NUCLEOTIDE SEQUENCE</scope>
    <source>
        <strain evidence="5">NBRC 108769</strain>
    </source>
</reference>
<dbReference type="SUPFAM" id="SSF52540">
    <property type="entry name" value="P-loop containing nucleoside triphosphate hydrolases"/>
    <property type="match status" value="1"/>
</dbReference>
<evidence type="ECO:0000256" key="1">
    <source>
        <dbReference type="ARBA" id="ARBA00022448"/>
    </source>
</evidence>